<dbReference type="WBParaSite" id="nRc.2.0.1.t21665-RA">
    <property type="protein sequence ID" value="nRc.2.0.1.t21665-RA"/>
    <property type="gene ID" value="nRc.2.0.1.g21665"/>
</dbReference>
<evidence type="ECO:0000256" key="1">
    <source>
        <dbReference type="SAM" id="MobiDB-lite"/>
    </source>
</evidence>
<evidence type="ECO:0000313" key="3">
    <source>
        <dbReference type="WBParaSite" id="nRc.2.0.1.t21665-RA"/>
    </source>
</evidence>
<feature type="compositionally biased region" description="Basic and acidic residues" evidence="1">
    <location>
        <begin position="1"/>
        <end position="11"/>
    </location>
</feature>
<sequence length="67" mass="7054">MGSGGVRHDVQQHMQQATKDQAKPKAQRATAPAKQPRAAFFQSGALRQAGVAKDTVVKPAPTTMPTA</sequence>
<organism evidence="2 3">
    <name type="scientific">Romanomermis culicivorax</name>
    <name type="common">Nematode worm</name>
    <dbReference type="NCBI Taxonomy" id="13658"/>
    <lineage>
        <taxon>Eukaryota</taxon>
        <taxon>Metazoa</taxon>
        <taxon>Ecdysozoa</taxon>
        <taxon>Nematoda</taxon>
        <taxon>Enoplea</taxon>
        <taxon>Dorylaimia</taxon>
        <taxon>Mermithida</taxon>
        <taxon>Mermithoidea</taxon>
        <taxon>Mermithidae</taxon>
        <taxon>Romanomermis</taxon>
    </lineage>
</organism>
<dbReference type="Proteomes" id="UP000887565">
    <property type="component" value="Unplaced"/>
</dbReference>
<reference evidence="3" key="1">
    <citation type="submission" date="2022-11" db="UniProtKB">
        <authorList>
            <consortium name="WormBaseParasite"/>
        </authorList>
    </citation>
    <scope>IDENTIFICATION</scope>
</reference>
<feature type="region of interest" description="Disordered" evidence="1">
    <location>
        <begin position="1"/>
        <end position="36"/>
    </location>
</feature>
<protein>
    <submittedName>
        <fullName evidence="3">Uncharacterized protein</fullName>
    </submittedName>
</protein>
<name>A0A915J6A2_ROMCU</name>
<evidence type="ECO:0000313" key="2">
    <source>
        <dbReference type="Proteomes" id="UP000887565"/>
    </source>
</evidence>
<accession>A0A915J6A2</accession>
<dbReference type="AlphaFoldDB" id="A0A915J6A2"/>
<keyword evidence="2" id="KW-1185">Reference proteome</keyword>
<proteinExistence type="predicted"/>